<evidence type="ECO:0000313" key="2">
    <source>
        <dbReference type="Proteomes" id="UP000553756"/>
    </source>
</evidence>
<reference evidence="1 2" key="1">
    <citation type="submission" date="2020-02" db="EMBL/GenBank/DDBJ databases">
        <title>Characterization of phylogenetic diversity of novel bifidobacterial species isolated in Czech ZOOs.</title>
        <authorList>
            <person name="Lugli G.A."/>
            <person name="Vera N.B."/>
            <person name="Ventura M."/>
        </authorList>
    </citation>
    <scope>NUCLEOTIDE SEQUENCE [LARGE SCALE GENOMIC DNA]</scope>
    <source>
        <strain evidence="1 2">DSM 109963</strain>
    </source>
</reference>
<evidence type="ECO:0000313" key="1">
    <source>
        <dbReference type="EMBL" id="NMN02781.1"/>
    </source>
</evidence>
<proteinExistence type="predicted"/>
<name>A0ABX1SY53_9BIFI</name>
<dbReference type="Proteomes" id="UP000553756">
    <property type="component" value="Unassembled WGS sequence"/>
</dbReference>
<comment type="caution">
    <text evidence="1">The sequence shown here is derived from an EMBL/GenBank/DDBJ whole genome shotgun (WGS) entry which is preliminary data.</text>
</comment>
<dbReference type="EMBL" id="JAAIIJ010000028">
    <property type="protein sequence ID" value="NMN02781.1"/>
    <property type="molecule type" value="Genomic_DNA"/>
</dbReference>
<organism evidence="1 2">
    <name type="scientific">Bifidobacterium panos</name>
    <dbReference type="NCBI Taxonomy" id="2675321"/>
    <lineage>
        <taxon>Bacteria</taxon>
        <taxon>Bacillati</taxon>
        <taxon>Actinomycetota</taxon>
        <taxon>Actinomycetes</taxon>
        <taxon>Bifidobacteriales</taxon>
        <taxon>Bifidobacteriaceae</taxon>
        <taxon>Bifidobacterium</taxon>
    </lineage>
</organism>
<protein>
    <recommendedName>
        <fullName evidence="3">Transposase</fullName>
    </recommendedName>
</protein>
<evidence type="ECO:0008006" key="3">
    <source>
        <dbReference type="Google" id="ProtNLM"/>
    </source>
</evidence>
<dbReference type="RefSeq" id="WP_172147018.1">
    <property type="nucleotide sequence ID" value="NZ_JAAIIJ010000028.1"/>
</dbReference>
<accession>A0ABX1SY53</accession>
<gene>
    <name evidence="1" type="ORF">G1C94_1403</name>
</gene>
<keyword evidence="2" id="KW-1185">Reference proteome</keyword>
<sequence length="148" mass="16816">MASIDKIDWLEYMRVNALDQPDLFVDRLPNEWIVNKCLMAAEIAKTACPVVERRMRYGYLSERGFANVVCSMVLRVCRWKQIKSESNGSYEYTNQDPLQNQPGYDASPNLYVSKRERNFLNGVTDDADGPMGTIGVAPQAGWNWSNGL</sequence>